<dbReference type="OrthoDB" id="66369at2759"/>
<evidence type="ECO:0000313" key="2">
    <source>
        <dbReference type="Proteomes" id="UP000076154"/>
    </source>
</evidence>
<proteinExistence type="predicted"/>
<dbReference type="InParanoid" id="A0A369J2D4"/>
<dbReference type="Proteomes" id="UP000076154">
    <property type="component" value="Unassembled WGS sequence"/>
</dbReference>
<dbReference type="EMBL" id="LUEZ02000131">
    <property type="protein sequence ID" value="RDB16171.1"/>
    <property type="molecule type" value="Genomic_DNA"/>
</dbReference>
<gene>
    <name evidence="1" type="ORF">Hypma_003314</name>
</gene>
<organism evidence="1 2">
    <name type="scientific">Hypsizygus marmoreus</name>
    <name type="common">White beech mushroom</name>
    <name type="synonym">Agaricus marmoreus</name>
    <dbReference type="NCBI Taxonomy" id="39966"/>
    <lineage>
        <taxon>Eukaryota</taxon>
        <taxon>Fungi</taxon>
        <taxon>Dikarya</taxon>
        <taxon>Basidiomycota</taxon>
        <taxon>Agaricomycotina</taxon>
        <taxon>Agaricomycetes</taxon>
        <taxon>Agaricomycetidae</taxon>
        <taxon>Agaricales</taxon>
        <taxon>Tricholomatineae</taxon>
        <taxon>Lyophyllaceae</taxon>
        <taxon>Hypsizygus</taxon>
    </lineage>
</organism>
<sequence>MAREALPRHHTGYASLRQAVHVMVLNSPIELASSQGRHSYAVINKQTNFMVADLLRVIQKGPTTKNIVDDAIDQCSVVFNLRDYRRVTL</sequence>
<evidence type="ECO:0000313" key="1">
    <source>
        <dbReference type="EMBL" id="RDB16171.1"/>
    </source>
</evidence>
<protein>
    <submittedName>
        <fullName evidence="1">Uncharacterized protein</fullName>
    </submittedName>
</protein>
<comment type="caution">
    <text evidence="1">The sequence shown here is derived from an EMBL/GenBank/DDBJ whole genome shotgun (WGS) entry which is preliminary data.</text>
</comment>
<keyword evidence="2" id="KW-1185">Reference proteome</keyword>
<dbReference type="AlphaFoldDB" id="A0A369J2D4"/>
<accession>A0A369J2D4</accession>
<name>A0A369J2D4_HYPMA</name>
<reference evidence="1" key="1">
    <citation type="submission" date="2018-04" db="EMBL/GenBank/DDBJ databases">
        <title>Whole genome sequencing of Hypsizygus marmoreus.</title>
        <authorList>
            <person name="Choi I.-G."/>
            <person name="Min B."/>
            <person name="Kim J.-G."/>
            <person name="Kim S."/>
            <person name="Oh Y.-L."/>
            <person name="Kong W.-S."/>
            <person name="Park H."/>
            <person name="Jeong J."/>
            <person name="Song E.-S."/>
        </authorList>
    </citation>
    <scope>NUCLEOTIDE SEQUENCE [LARGE SCALE GENOMIC DNA]</scope>
    <source>
        <strain evidence="1">51987-8</strain>
    </source>
</reference>